<protein>
    <submittedName>
        <fullName evidence="2">Uncharacterized protein</fullName>
    </submittedName>
</protein>
<accession>A0A2K9F5H8</accession>
<evidence type="ECO:0000313" key="2">
    <source>
        <dbReference type="EMBL" id="AUH35622.1"/>
    </source>
</evidence>
<dbReference type="Proteomes" id="UP000233742">
    <property type="component" value="Plasmid pBM151"/>
</dbReference>
<evidence type="ECO:0000256" key="1">
    <source>
        <dbReference type="SAM" id="MobiDB-lite"/>
    </source>
</evidence>
<evidence type="ECO:0000313" key="3">
    <source>
        <dbReference type="Proteomes" id="UP000233742"/>
    </source>
</evidence>
<sequence>MKSPYFVLDQAEEFMDYLRDGWHFDVLCRTDAYLRNSYWYGEWVVVLVSPDEKQEIPLLKARRGGTADDMRLFKTVNGMYSFCKQYSVSSPIIPSFAGDRERQRVSLPGTREPTQRSE</sequence>
<dbReference type="AlphaFoldDB" id="A0A2K9F5H8"/>
<keyword evidence="3" id="KW-1185">Reference proteome</keyword>
<dbReference type="KEGG" id="paro:CUV01_18755"/>
<gene>
    <name evidence="2" type="ORF">CUV01_18755</name>
</gene>
<dbReference type="OrthoDB" id="7917345at2"/>
<proteinExistence type="predicted"/>
<dbReference type="EMBL" id="CP025409">
    <property type="protein sequence ID" value="AUH35622.1"/>
    <property type="molecule type" value="Genomic_DNA"/>
</dbReference>
<name>A0A2K9F5H8_9RHOB</name>
<geneLocation type="plasmid" evidence="3">
    <name>pbm151</name>
</geneLocation>
<dbReference type="RefSeq" id="WP_101462273.1">
    <property type="nucleotide sequence ID" value="NZ_CP025409.1"/>
</dbReference>
<organism evidence="2 3">
    <name type="scientific">Paracoccus tegillarcae</name>
    <dbReference type="NCBI Taxonomy" id="1529068"/>
    <lineage>
        <taxon>Bacteria</taxon>
        <taxon>Pseudomonadati</taxon>
        <taxon>Pseudomonadota</taxon>
        <taxon>Alphaproteobacteria</taxon>
        <taxon>Rhodobacterales</taxon>
        <taxon>Paracoccaceae</taxon>
        <taxon>Paracoccus</taxon>
    </lineage>
</organism>
<reference evidence="2 3" key="1">
    <citation type="submission" date="2017-12" db="EMBL/GenBank/DDBJ databases">
        <authorList>
            <person name="Hurst M.R.H."/>
        </authorList>
    </citation>
    <scope>NUCLEOTIDE SEQUENCE [LARGE SCALE GENOMIC DNA]</scope>
    <source>
        <strain evidence="2 3">BM15</strain>
        <plasmid evidence="3">Plasmid pbm151</plasmid>
    </source>
</reference>
<feature type="region of interest" description="Disordered" evidence="1">
    <location>
        <begin position="99"/>
        <end position="118"/>
    </location>
</feature>
<keyword evidence="2" id="KW-0614">Plasmid</keyword>